<dbReference type="GO" id="GO:0008839">
    <property type="term" value="F:4-hydroxy-tetrahydrodipicolinate reductase"/>
    <property type="evidence" value="ECO:0007669"/>
    <property type="project" value="UniProtKB-EC"/>
</dbReference>
<evidence type="ECO:0000256" key="8">
    <source>
        <dbReference type="ARBA" id="ARBA00037922"/>
    </source>
</evidence>
<gene>
    <name evidence="14" type="ORF">ENV67_08345</name>
</gene>
<dbReference type="GO" id="GO:0019877">
    <property type="term" value="P:diaminopimelate biosynthetic process"/>
    <property type="evidence" value="ECO:0007669"/>
    <property type="project" value="UniProtKB-KW"/>
</dbReference>
<dbReference type="InterPro" id="IPR000846">
    <property type="entry name" value="DapB_N"/>
</dbReference>
<dbReference type="PIRSF" id="PIRSF000161">
    <property type="entry name" value="DHPR"/>
    <property type="match status" value="1"/>
</dbReference>
<dbReference type="GO" id="GO:0009089">
    <property type="term" value="P:lysine biosynthetic process via diaminopimelate"/>
    <property type="evidence" value="ECO:0007669"/>
    <property type="project" value="InterPro"/>
</dbReference>
<feature type="domain" description="Dihydrodipicolinate reductase C-terminal" evidence="13">
    <location>
        <begin position="102"/>
        <end position="212"/>
    </location>
</feature>
<dbReference type="Pfam" id="PF01113">
    <property type="entry name" value="DapB_N"/>
    <property type="match status" value="1"/>
</dbReference>
<keyword evidence="6" id="KW-0520">NAD</keyword>
<comment type="catalytic activity">
    <reaction evidence="10">
        <text>(S)-2,3,4,5-tetrahydrodipicolinate + NADP(+) + H2O = (2S,4S)-4-hydroxy-2,3,4,5-tetrahydrodipicolinate + NADPH + H(+)</text>
        <dbReference type="Rhea" id="RHEA:35331"/>
        <dbReference type="ChEBI" id="CHEBI:15377"/>
        <dbReference type="ChEBI" id="CHEBI:15378"/>
        <dbReference type="ChEBI" id="CHEBI:16845"/>
        <dbReference type="ChEBI" id="CHEBI:57783"/>
        <dbReference type="ChEBI" id="CHEBI:58349"/>
        <dbReference type="ChEBI" id="CHEBI:67139"/>
        <dbReference type="EC" id="1.17.1.8"/>
    </reaction>
</comment>
<evidence type="ECO:0000256" key="6">
    <source>
        <dbReference type="ARBA" id="ARBA00023027"/>
    </source>
</evidence>
<evidence type="ECO:0000256" key="4">
    <source>
        <dbReference type="ARBA" id="ARBA00022915"/>
    </source>
</evidence>
<comment type="caution">
    <text evidence="14">The sequence shown here is derived from an EMBL/GenBank/DDBJ whole genome shotgun (WGS) entry which is preliminary data.</text>
</comment>
<sequence length="217" mass="24576">MKIGIVGGLGKMGSTAAEYAIEKGYDVIKIDLRGEIRSLNDIKERVDCILDFSNEEGLLSAIEYCVKNKIPLVSGTTGIKKDIFDEPKRLIPIVYSPNFSLGVNLIFHFLNSFPDEIKKFFTTYILEAHHIQKKDKPSGTAKKIGDFINPVETFSIRAKDEPGTHYIFMFGEGENIEIVHRARTRRIFAIGAILTCEWILNKSPGLYSMEDIWTIRK</sequence>
<dbReference type="AlphaFoldDB" id="A0A7C4YSU5"/>
<comment type="similarity">
    <text evidence="1">Belongs to the DapB family.</text>
</comment>
<evidence type="ECO:0000259" key="13">
    <source>
        <dbReference type="Pfam" id="PF05173"/>
    </source>
</evidence>
<dbReference type="InterPro" id="IPR022663">
    <property type="entry name" value="DapB_C"/>
</dbReference>
<dbReference type="CDD" id="cd02274">
    <property type="entry name" value="DHDPR_N"/>
    <property type="match status" value="1"/>
</dbReference>
<evidence type="ECO:0000256" key="2">
    <source>
        <dbReference type="ARBA" id="ARBA00022605"/>
    </source>
</evidence>
<dbReference type="InterPro" id="IPR036291">
    <property type="entry name" value="NAD(P)-bd_dom_sf"/>
</dbReference>
<keyword evidence="2" id="KW-0028">Amino-acid biosynthesis</keyword>
<evidence type="ECO:0000256" key="3">
    <source>
        <dbReference type="ARBA" id="ARBA00022857"/>
    </source>
</evidence>
<organism evidence="14">
    <name type="scientific">candidate division WOR-3 bacterium</name>
    <dbReference type="NCBI Taxonomy" id="2052148"/>
    <lineage>
        <taxon>Bacteria</taxon>
        <taxon>Bacteria division WOR-3</taxon>
    </lineage>
</organism>
<comment type="catalytic activity">
    <reaction evidence="11">
        <text>(S)-2,3,4,5-tetrahydrodipicolinate + NAD(+) + H2O = (2S,4S)-4-hydroxy-2,3,4,5-tetrahydrodipicolinate + NADH + H(+)</text>
        <dbReference type="Rhea" id="RHEA:35323"/>
        <dbReference type="ChEBI" id="CHEBI:15377"/>
        <dbReference type="ChEBI" id="CHEBI:15378"/>
        <dbReference type="ChEBI" id="CHEBI:16845"/>
        <dbReference type="ChEBI" id="CHEBI:57540"/>
        <dbReference type="ChEBI" id="CHEBI:57945"/>
        <dbReference type="ChEBI" id="CHEBI:67139"/>
        <dbReference type="EC" id="1.17.1.8"/>
    </reaction>
</comment>
<evidence type="ECO:0000256" key="10">
    <source>
        <dbReference type="ARBA" id="ARBA00049080"/>
    </source>
</evidence>
<dbReference type="Pfam" id="PF05173">
    <property type="entry name" value="DapB_C"/>
    <property type="match status" value="1"/>
</dbReference>
<evidence type="ECO:0000259" key="12">
    <source>
        <dbReference type="Pfam" id="PF01113"/>
    </source>
</evidence>
<dbReference type="PANTHER" id="PTHR20836:SF0">
    <property type="entry name" value="4-HYDROXY-TETRAHYDRODIPICOLINATE REDUCTASE 1, CHLOROPLASTIC-RELATED"/>
    <property type="match status" value="1"/>
</dbReference>
<keyword evidence="3" id="KW-0521">NADP</keyword>
<dbReference type="EC" id="1.17.1.8" evidence="9"/>
<proteinExistence type="inferred from homology"/>
<feature type="domain" description="Dihydrodipicolinate reductase N-terminal" evidence="12">
    <location>
        <begin position="1"/>
        <end position="99"/>
    </location>
</feature>
<dbReference type="PANTHER" id="PTHR20836">
    <property type="entry name" value="DIHYDRODIPICOLINATE REDUCTASE"/>
    <property type="match status" value="1"/>
</dbReference>
<comment type="pathway">
    <text evidence="8">Amino-acid biosynthesis; L-lysine biosynthesis via DAP pathway; (S)-tetrahydrodipicolinate from L-aspartate: step 4/4.</text>
</comment>
<keyword evidence="5" id="KW-0560">Oxidoreductase</keyword>
<reference evidence="14" key="1">
    <citation type="journal article" date="2020" name="mSystems">
        <title>Genome- and Community-Level Interaction Insights into Carbon Utilization and Element Cycling Functions of Hydrothermarchaeota in Hydrothermal Sediment.</title>
        <authorList>
            <person name="Zhou Z."/>
            <person name="Liu Y."/>
            <person name="Xu W."/>
            <person name="Pan J."/>
            <person name="Luo Z.H."/>
            <person name="Li M."/>
        </authorList>
    </citation>
    <scope>NUCLEOTIDE SEQUENCE [LARGE SCALE GENOMIC DNA]</scope>
    <source>
        <strain evidence="14">SpSt-780</strain>
    </source>
</reference>
<dbReference type="Gene3D" id="3.40.50.720">
    <property type="entry name" value="NAD(P)-binding Rossmann-like Domain"/>
    <property type="match status" value="2"/>
</dbReference>
<dbReference type="SUPFAM" id="SSF55347">
    <property type="entry name" value="Glyceraldehyde-3-phosphate dehydrogenase-like, C-terminal domain"/>
    <property type="match status" value="1"/>
</dbReference>
<dbReference type="EMBL" id="DTHG01000100">
    <property type="protein sequence ID" value="HGW92528.1"/>
    <property type="molecule type" value="Genomic_DNA"/>
</dbReference>
<dbReference type="InterPro" id="IPR023940">
    <property type="entry name" value="DHDPR_bac"/>
</dbReference>
<accession>A0A7C4YSU5</accession>
<protein>
    <recommendedName>
        <fullName evidence="9">4-hydroxy-tetrahydrodipicolinate reductase</fullName>
        <ecNumber evidence="9">1.17.1.8</ecNumber>
    </recommendedName>
</protein>
<dbReference type="SUPFAM" id="SSF51735">
    <property type="entry name" value="NAD(P)-binding Rossmann-fold domains"/>
    <property type="match status" value="1"/>
</dbReference>
<evidence type="ECO:0000256" key="7">
    <source>
        <dbReference type="ARBA" id="ARBA00023154"/>
    </source>
</evidence>
<evidence type="ECO:0000313" key="14">
    <source>
        <dbReference type="EMBL" id="HGW92528.1"/>
    </source>
</evidence>
<evidence type="ECO:0000256" key="11">
    <source>
        <dbReference type="ARBA" id="ARBA00049396"/>
    </source>
</evidence>
<evidence type="ECO:0000256" key="1">
    <source>
        <dbReference type="ARBA" id="ARBA00006642"/>
    </source>
</evidence>
<evidence type="ECO:0000256" key="5">
    <source>
        <dbReference type="ARBA" id="ARBA00023002"/>
    </source>
</evidence>
<name>A0A7C4YSU5_UNCW3</name>
<evidence type="ECO:0000256" key="9">
    <source>
        <dbReference type="ARBA" id="ARBA00038983"/>
    </source>
</evidence>
<keyword evidence="4" id="KW-0220">Diaminopimelate biosynthesis</keyword>
<dbReference type="GO" id="GO:0005829">
    <property type="term" value="C:cytosol"/>
    <property type="evidence" value="ECO:0007669"/>
    <property type="project" value="TreeGrafter"/>
</dbReference>
<keyword evidence="7" id="KW-0457">Lysine biosynthesis</keyword>